<feature type="transmembrane region" description="Helical" evidence="9">
    <location>
        <begin position="126"/>
        <end position="145"/>
    </location>
</feature>
<keyword evidence="13" id="KW-1185">Reference proteome</keyword>
<keyword evidence="7" id="KW-0067">ATP-binding</keyword>
<evidence type="ECO:0000256" key="3">
    <source>
        <dbReference type="ARBA" id="ARBA00022553"/>
    </source>
</evidence>
<evidence type="ECO:0000256" key="1">
    <source>
        <dbReference type="ARBA" id="ARBA00000085"/>
    </source>
</evidence>
<dbReference type="InterPro" id="IPR003594">
    <property type="entry name" value="HATPase_dom"/>
</dbReference>
<dbReference type="PANTHER" id="PTHR24421">
    <property type="entry name" value="NITRATE/NITRITE SENSOR PROTEIN NARX-RELATED"/>
    <property type="match status" value="1"/>
</dbReference>
<dbReference type="RefSeq" id="WP_243569252.1">
    <property type="nucleotide sequence ID" value="NZ_BAAARD010000005.1"/>
</dbReference>
<dbReference type="PANTHER" id="PTHR24421:SF10">
    <property type="entry name" value="NITRATE_NITRITE SENSOR PROTEIN NARQ"/>
    <property type="match status" value="1"/>
</dbReference>
<feature type="transmembrane region" description="Helical" evidence="9">
    <location>
        <begin position="177"/>
        <end position="200"/>
    </location>
</feature>
<evidence type="ECO:0000313" key="13">
    <source>
        <dbReference type="Proteomes" id="UP000831304"/>
    </source>
</evidence>
<evidence type="ECO:0000313" key="12">
    <source>
        <dbReference type="EMBL" id="UOE26425.1"/>
    </source>
</evidence>
<dbReference type="InterPro" id="IPR011712">
    <property type="entry name" value="Sig_transdc_His_kin_sub3_dim/P"/>
</dbReference>
<dbReference type="Pfam" id="PF07730">
    <property type="entry name" value="HisKA_3"/>
    <property type="match status" value="1"/>
</dbReference>
<feature type="transmembrane region" description="Helical" evidence="9">
    <location>
        <begin position="45"/>
        <end position="68"/>
    </location>
</feature>
<feature type="transmembrane region" description="Helical" evidence="9">
    <location>
        <begin position="74"/>
        <end position="93"/>
    </location>
</feature>
<name>A0ABY4ATC0_9MICO</name>
<evidence type="ECO:0000256" key="8">
    <source>
        <dbReference type="ARBA" id="ARBA00023012"/>
    </source>
</evidence>
<keyword evidence="9" id="KW-1133">Transmembrane helix</keyword>
<feature type="domain" description="Histidine kinase/HSP90-like ATPase" evidence="10">
    <location>
        <begin position="341"/>
        <end position="436"/>
    </location>
</feature>
<dbReference type="Gene3D" id="1.20.5.1930">
    <property type="match status" value="1"/>
</dbReference>
<evidence type="ECO:0000256" key="5">
    <source>
        <dbReference type="ARBA" id="ARBA00022741"/>
    </source>
</evidence>
<keyword evidence="6 12" id="KW-0418">Kinase</keyword>
<dbReference type="Pfam" id="PF02518">
    <property type="entry name" value="HATPase_c"/>
    <property type="match status" value="1"/>
</dbReference>
<keyword evidence="9" id="KW-0472">Membrane</keyword>
<dbReference type="GO" id="GO:0016301">
    <property type="term" value="F:kinase activity"/>
    <property type="evidence" value="ECO:0007669"/>
    <property type="project" value="UniProtKB-KW"/>
</dbReference>
<keyword evidence="4" id="KW-0808">Transferase</keyword>
<dbReference type="InterPro" id="IPR050482">
    <property type="entry name" value="Sensor_HK_TwoCompSys"/>
</dbReference>
<gene>
    <name evidence="12" type="ORF">MTP13_01175</name>
</gene>
<evidence type="ECO:0000259" key="11">
    <source>
        <dbReference type="Pfam" id="PF07730"/>
    </source>
</evidence>
<feature type="transmembrane region" description="Helical" evidence="9">
    <location>
        <begin position="152"/>
        <end position="171"/>
    </location>
</feature>
<evidence type="ECO:0000256" key="7">
    <source>
        <dbReference type="ARBA" id="ARBA00022840"/>
    </source>
</evidence>
<accession>A0ABY4ATC0</accession>
<keyword evidence="8" id="KW-0902">Two-component regulatory system</keyword>
<evidence type="ECO:0000256" key="4">
    <source>
        <dbReference type="ARBA" id="ARBA00022679"/>
    </source>
</evidence>
<keyword evidence="3" id="KW-0597">Phosphoprotein</keyword>
<dbReference type="SUPFAM" id="SSF55874">
    <property type="entry name" value="ATPase domain of HSP90 chaperone/DNA topoisomerase II/histidine kinase"/>
    <property type="match status" value="1"/>
</dbReference>
<dbReference type="EMBL" id="CP094533">
    <property type="protein sequence ID" value="UOE26425.1"/>
    <property type="molecule type" value="Genomic_DNA"/>
</dbReference>
<dbReference type="EC" id="2.7.13.3" evidence="2"/>
<evidence type="ECO:0000256" key="9">
    <source>
        <dbReference type="SAM" id="Phobius"/>
    </source>
</evidence>
<keyword evidence="9" id="KW-0812">Transmembrane</keyword>
<dbReference type="Proteomes" id="UP000831304">
    <property type="component" value="Chromosome"/>
</dbReference>
<evidence type="ECO:0000259" key="10">
    <source>
        <dbReference type="Pfam" id="PF02518"/>
    </source>
</evidence>
<keyword evidence="5" id="KW-0547">Nucleotide-binding</keyword>
<protein>
    <recommendedName>
        <fullName evidence="2">histidine kinase</fullName>
        <ecNumber evidence="2">2.7.13.3</ecNumber>
    </recommendedName>
</protein>
<proteinExistence type="predicted"/>
<dbReference type="InterPro" id="IPR036890">
    <property type="entry name" value="HATPase_C_sf"/>
</dbReference>
<organism evidence="12 13">
    <name type="scientific">Agromyces soli</name>
    <dbReference type="NCBI Taxonomy" id="659012"/>
    <lineage>
        <taxon>Bacteria</taxon>
        <taxon>Bacillati</taxon>
        <taxon>Actinomycetota</taxon>
        <taxon>Actinomycetes</taxon>
        <taxon>Micrococcales</taxon>
        <taxon>Microbacteriaceae</taxon>
        <taxon>Agromyces</taxon>
    </lineage>
</organism>
<evidence type="ECO:0000256" key="6">
    <source>
        <dbReference type="ARBA" id="ARBA00022777"/>
    </source>
</evidence>
<dbReference type="CDD" id="cd16917">
    <property type="entry name" value="HATPase_UhpB-NarQ-NarX-like"/>
    <property type="match status" value="1"/>
</dbReference>
<feature type="domain" description="Signal transduction histidine kinase subgroup 3 dimerisation and phosphoacceptor" evidence="11">
    <location>
        <begin position="230"/>
        <end position="296"/>
    </location>
</feature>
<sequence length="447" mass="45743">MTDPAAPAAPQAPAPPEGFVAAAAEAPPSPAVTVRRRPRLTETDAWPGLVLSWFAVIFVAVALFSVLVPVSASLYGVPVAAAFGVALLAAGGLPLAMRWAWPGALVGLGGQAAFFALAVPPPGAPWPISVPMLLALCAGLVILALRGRFLPAVVLWGGTVLGSIAAVLPPARAEEPSTIAASFVTGAAVSAGVLGLAWLLRVLRARVADTLEAERRTSATEHERRLVAEERTRIARELHDVVAHRMSIVQVQATSAPYRLSGLDEAATAEFGEIAANARAAMAEMRELLAVLRDPDAEAETAPQPGFAEIGPLVSSVRRAGLVVDARIVTTAPVSTAVGQAAYRIVQEALSNVLRHAPGAEAAVEVHGDATRLLVEVVNTPAADAAGRDRAAAGRPDGDAGHGLLGMRERARLVGGTIETGPTESGGFRVAAVLPVFAEASPGGTAG</sequence>
<evidence type="ECO:0000256" key="2">
    <source>
        <dbReference type="ARBA" id="ARBA00012438"/>
    </source>
</evidence>
<dbReference type="Gene3D" id="3.30.565.10">
    <property type="entry name" value="Histidine kinase-like ATPase, C-terminal domain"/>
    <property type="match status" value="1"/>
</dbReference>
<reference evidence="12 13" key="1">
    <citation type="submission" date="2022-03" db="EMBL/GenBank/DDBJ databases">
        <title>Agromyces sp. isolated from the gut of P. brevitarsis seulensis larvae.</title>
        <authorList>
            <person name="Won M."/>
            <person name="Kwon S.-W."/>
        </authorList>
    </citation>
    <scope>NUCLEOTIDE SEQUENCE [LARGE SCALE GENOMIC DNA]</scope>
    <source>
        <strain evidence="12 13">KACC 16215</strain>
    </source>
</reference>
<comment type="catalytic activity">
    <reaction evidence="1">
        <text>ATP + protein L-histidine = ADP + protein N-phospho-L-histidine.</text>
        <dbReference type="EC" id="2.7.13.3"/>
    </reaction>
</comment>